<evidence type="ECO:0000313" key="4">
    <source>
        <dbReference type="Proteomes" id="UP000247498"/>
    </source>
</evidence>
<keyword evidence="1" id="KW-0210">Decarboxylase</keyword>
<dbReference type="OrthoDB" id="5973539at2759"/>
<proteinExistence type="predicted"/>
<dbReference type="AlphaFoldDB" id="A0A2V0P8F8"/>
<evidence type="ECO:0000313" key="3">
    <source>
        <dbReference type="EMBL" id="GBF95849.1"/>
    </source>
</evidence>
<name>A0A2V0P8F8_9CHLO</name>
<dbReference type="PANTHER" id="PTHR10067">
    <property type="entry name" value="PHOSPHATIDYLSERINE DECARBOXYLASE"/>
    <property type="match status" value="1"/>
</dbReference>
<dbReference type="PANTHER" id="PTHR10067:SF17">
    <property type="entry name" value="PHOSPHATIDYLSERINE DECARBOXYLASE PROENZYME 2"/>
    <property type="match status" value="1"/>
</dbReference>
<dbReference type="GO" id="GO:0008654">
    <property type="term" value="P:phospholipid biosynthetic process"/>
    <property type="evidence" value="ECO:0007669"/>
    <property type="project" value="InterPro"/>
</dbReference>
<organism evidence="3 4">
    <name type="scientific">Raphidocelis subcapitata</name>
    <dbReference type="NCBI Taxonomy" id="307507"/>
    <lineage>
        <taxon>Eukaryota</taxon>
        <taxon>Viridiplantae</taxon>
        <taxon>Chlorophyta</taxon>
        <taxon>core chlorophytes</taxon>
        <taxon>Chlorophyceae</taxon>
        <taxon>CS clade</taxon>
        <taxon>Sphaeropleales</taxon>
        <taxon>Selenastraceae</taxon>
        <taxon>Raphidocelis</taxon>
    </lineage>
</organism>
<dbReference type="InterPro" id="IPR003817">
    <property type="entry name" value="PS_Dcarbxylase"/>
</dbReference>
<accession>A0A2V0P8F8</accession>
<comment type="caution">
    <text evidence="3">The sequence shown here is derived from an EMBL/GenBank/DDBJ whole genome shotgun (WGS) entry which is preliminary data.</text>
</comment>
<dbReference type="FunCoup" id="A0A2V0P8F8">
    <property type="interactions" value="1319"/>
</dbReference>
<dbReference type="EMBL" id="BDRX01000071">
    <property type="protein sequence ID" value="GBF95849.1"/>
    <property type="molecule type" value="Genomic_DNA"/>
</dbReference>
<evidence type="ECO:0000256" key="1">
    <source>
        <dbReference type="ARBA" id="ARBA00022793"/>
    </source>
</evidence>
<dbReference type="Pfam" id="PF02666">
    <property type="entry name" value="PS_Dcarbxylase"/>
    <property type="match status" value="1"/>
</dbReference>
<gene>
    <name evidence="3" type="ORF">Rsub_08440</name>
</gene>
<protein>
    <submittedName>
        <fullName evidence="3">Phosphatidylserine decarboxylase</fullName>
    </submittedName>
</protein>
<dbReference type="Proteomes" id="UP000247498">
    <property type="component" value="Unassembled WGS sequence"/>
</dbReference>
<dbReference type="STRING" id="307507.A0A2V0P8F8"/>
<evidence type="ECO:0000256" key="2">
    <source>
        <dbReference type="ARBA" id="ARBA00023239"/>
    </source>
</evidence>
<reference evidence="3 4" key="1">
    <citation type="journal article" date="2018" name="Sci. Rep.">
        <title>Raphidocelis subcapitata (=Pseudokirchneriella subcapitata) provides an insight into genome evolution and environmental adaptations in the Sphaeropleales.</title>
        <authorList>
            <person name="Suzuki S."/>
            <person name="Yamaguchi H."/>
            <person name="Nakajima N."/>
            <person name="Kawachi M."/>
        </authorList>
    </citation>
    <scope>NUCLEOTIDE SEQUENCE [LARGE SCALE GENOMIC DNA]</scope>
    <source>
        <strain evidence="3 4">NIES-35</strain>
    </source>
</reference>
<dbReference type="GO" id="GO:0004609">
    <property type="term" value="F:phosphatidylserine decarboxylase activity"/>
    <property type="evidence" value="ECO:0007669"/>
    <property type="project" value="InterPro"/>
</dbReference>
<keyword evidence="2" id="KW-0456">Lyase</keyword>
<dbReference type="InParanoid" id="A0A2V0P8F8"/>
<sequence>MGSAVSSYLATHCLIERNTGQRVSESTPLSTTLRAAFLYNSWPGRLLLRLPITWWLLNIEHKRLAKWASSPGSKKAIKSMIKTYRINPDDAERPVEQYATMQDFFTRELKAGARPIKDPDDPSVAVLPADCRVVVYPSVQEATRLWIKGSHFSVPALLGPGYRADDWGDAAIAVTRLSPADCHRLHAPVPGRVARVTRAGRRHMASLWVAVHSAVDVMVENERLVMLFETERFGPVAMAMIGASDVGSVQPLVKEGATVRKGDEVGVFAFGGSIVVTAFQRGAIAFDADLAANSARRCETRANMGSGLGRAAHARAPAAAAE</sequence>
<keyword evidence="4" id="KW-1185">Reference proteome</keyword>